<gene>
    <name evidence="3" type="ORF">M408DRAFT_329155</name>
</gene>
<evidence type="ECO:0000256" key="1">
    <source>
        <dbReference type="ARBA" id="ARBA00008209"/>
    </source>
</evidence>
<dbReference type="Proteomes" id="UP000054097">
    <property type="component" value="Unassembled WGS sequence"/>
</dbReference>
<dbReference type="InterPro" id="IPR006931">
    <property type="entry name" value="Calcipressin"/>
</dbReference>
<reference evidence="4" key="2">
    <citation type="submission" date="2015-01" db="EMBL/GenBank/DDBJ databases">
        <title>Evolutionary Origins and Diversification of the Mycorrhizal Mutualists.</title>
        <authorList>
            <consortium name="DOE Joint Genome Institute"/>
            <consortium name="Mycorrhizal Genomics Consortium"/>
            <person name="Kohler A."/>
            <person name="Kuo A."/>
            <person name="Nagy L.G."/>
            <person name="Floudas D."/>
            <person name="Copeland A."/>
            <person name="Barry K.W."/>
            <person name="Cichocki N."/>
            <person name="Veneault-Fourrey C."/>
            <person name="LaButti K."/>
            <person name="Lindquist E.A."/>
            <person name="Lipzen A."/>
            <person name="Lundell T."/>
            <person name="Morin E."/>
            <person name="Murat C."/>
            <person name="Riley R."/>
            <person name="Ohm R."/>
            <person name="Sun H."/>
            <person name="Tunlid A."/>
            <person name="Henrissat B."/>
            <person name="Grigoriev I.V."/>
            <person name="Hibbett D.S."/>
            <person name="Martin F."/>
        </authorList>
    </citation>
    <scope>NUCLEOTIDE SEQUENCE [LARGE SCALE GENOMIC DNA]</scope>
    <source>
        <strain evidence="4">MAFF 305830</strain>
    </source>
</reference>
<keyword evidence="4" id="KW-1185">Reference proteome</keyword>
<dbReference type="EMBL" id="KN824291">
    <property type="protein sequence ID" value="KIM28685.1"/>
    <property type="molecule type" value="Genomic_DNA"/>
</dbReference>
<feature type="compositionally biased region" description="Low complexity" evidence="2">
    <location>
        <begin position="28"/>
        <end position="40"/>
    </location>
</feature>
<dbReference type="STRING" id="933852.A0A0C3AVY2"/>
<proteinExistence type="inferred from homology"/>
<dbReference type="OrthoDB" id="17212at2759"/>
<organism evidence="3 4">
    <name type="scientific">Serendipita vermifera MAFF 305830</name>
    <dbReference type="NCBI Taxonomy" id="933852"/>
    <lineage>
        <taxon>Eukaryota</taxon>
        <taxon>Fungi</taxon>
        <taxon>Dikarya</taxon>
        <taxon>Basidiomycota</taxon>
        <taxon>Agaricomycotina</taxon>
        <taxon>Agaricomycetes</taxon>
        <taxon>Sebacinales</taxon>
        <taxon>Serendipitaceae</taxon>
        <taxon>Serendipita</taxon>
    </lineage>
</organism>
<evidence type="ECO:0000256" key="2">
    <source>
        <dbReference type="SAM" id="MobiDB-lite"/>
    </source>
</evidence>
<feature type="region of interest" description="Disordered" evidence="2">
    <location>
        <begin position="1"/>
        <end position="58"/>
    </location>
</feature>
<feature type="region of interest" description="Disordered" evidence="2">
    <location>
        <begin position="426"/>
        <end position="463"/>
    </location>
</feature>
<dbReference type="PANTHER" id="PTHR10300:SF14">
    <property type="entry name" value="PROTEIN SARAH"/>
    <property type="match status" value="1"/>
</dbReference>
<dbReference type="Pfam" id="PF04847">
    <property type="entry name" value="Calcipressin"/>
    <property type="match status" value="2"/>
</dbReference>
<evidence type="ECO:0000313" key="4">
    <source>
        <dbReference type="Proteomes" id="UP000054097"/>
    </source>
</evidence>
<feature type="compositionally biased region" description="Pro residues" evidence="2">
    <location>
        <begin position="481"/>
        <end position="494"/>
    </location>
</feature>
<evidence type="ECO:0008006" key="5">
    <source>
        <dbReference type="Google" id="ProtNLM"/>
    </source>
</evidence>
<accession>A0A0C3AVY2</accession>
<feature type="region of interest" description="Disordered" evidence="2">
    <location>
        <begin position="475"/>
        <end position="532"/>
    </location>
</feature>
<evidence type="ECO:0000313" key="3">
    <source>
        <dbReference type="EMBL" id="KIM28685.1"/>
    </source>
</evidence>
<dbReference type="GO" id="GO:0008597">
    <property type="term" value="F:calcium-dependent protein serine/threonine phosphatase regulator activity"/>
    <property type="evidence" value="ECO:0007669"/>
    <property type="project" value="TreeGrafter"/>
</dbReference>
<comment type="similarity">
    <text evidence="1">Belongs to the RCAN family.</text>
</comment>
<feature type="compositionally biased region" description="Pro residues" evidence="2">
    <location>
        <begin position="1"/>
        <end position="10"/>
    </location>
</feature>
<feature type="compositionally biased region" description="Low complexity" evidence="2">
    <location>
        <begin position="497"/>
        <end position="514"/>
    </location>
</feature>
<dbReference type="Gene3D" id="3.30.70.330">
    <property type="match status" value="1"/>
</dbReference>
<dbReference type="PANTHER" id="PTHR10300">
    <property type="entry name" value="CALCIPRESSIN"/>
    <property type="match status" value="1"/>
</dbReference>
<dbReference type="GO" id="GO:0005737">
    <property type="term" value="C:cytoplasm"/>
    <property type="evidence" value="ECO:0007669"/>
    <property type="project" value="TreeGrafter"/>
</dbReference>
<sequence>MSASRPPSPPRASDVDIPISVEITVEPSSPKRSSSMDSASGAAPGRESKTTRKSAIEHPTNTLIIAPLPLPFFEPKILDALKSHFASFSTTFLHRRSPYSPVSALGPGASIGNGSSPQDEALNDAAQDPMDTDEVMEEQASEGDLYSFVPLKSFRRAIVVFYSAEDAERARIESDRLYIPETPKCPAVTLRAFRAPETVLVEESWFTGSGRNRVMSDDAEEGSWYFGGYPAQGSTNYDDTELKESPFHLRPPVPERNFLISPPGSPPVGWVAVREDPPNESPLAQDLMDALERVKAQAISRPRKRRRAVSDDRSDSQDRKRSRSVSTAGSALSTDEEDHSDLLIPEGASGLSVRVENWSTRQLMQRHQARELRRKGDKARAEKHALDILAQMEAELDQDLDDGRYSASVVDWNRIDHSRTVINTDFTEDGNVDQPRNLKLGQGRGTEVKMPNLGPKPKPASLPPVLPVLSAPVPEQYKPTALPPLRPTAMPPVRPESGAATASSSSLPSISSTTVEPSLTPRIITPGPASGN</sequence>
<dbReference type="AlphaFoldDB" id="A0A0C3AVY2"/>
<dbReference type="HOGENOM" id="CLU_536495_0_0_1"/>
<feature type="compositionally biased region" description="Basic and acidic residues" evidence="2">
    <location>
        <begin position="46"/>
        <end position="56"/>
    </location>
</feature>
<feature type="region of interest" description="Disordered" evidence="2">
    <location>
        <begin position="297"/>
        <end position="345"/>
    </location>
</feature>
<dbReference type="GO" id="GO:0019722">
    <property type="term" value="P:calcium-mediated signaling"/>
    <property type="evidence" value="ECO:0007669"/>
    <property type="project" value="InterPro"/>
</dbReference>
<dbReference type="InterPro" id="IPR012677">
    <property type="entry name" value="Nucleotide-bd_a/b_plait_sf"/>
</dbReference>
<feature type="compositionally biased region" description="Pro residues" evidence="2">
    <location>
        <begin position="454"/>
        <end position="463"/>
    </location>
</feature>
<feature type="compositionally biased region" description="Basic and acidic residues" evidence="2">
    <location>
        <begin position="308"/>
        <end position="319"/>
    </location>
</feature>
<name>A0A0C3AVY2_SERVB</name>
<dbReference type="GO" id="GO:0005634">
    <property type="term" value="C:nucleus"/>
    <property type="evidence" value="ECO:0007669"/>
    <property type="project" value="TreeGrafter"/>
</dbReference>
<reference evidence="3 4" key="1">
    <citation type="submission" date="2014-04" db="EMBL/GenBank/DDBJ databases">
        <authorList>
            <consortium name="DOE Joint Genome Institute"/>
            <person name="Kuo A."/>
            <person name="Zuccaro A."/>
            <person name="Kohler A."/>
            <person name="Nagy L.G."/>
            <person name="Floudas D."/>
            <person name="Copeland A."/>
            <person name="Barry K.W."/>
            <person name="Cichocki N."/>
            <person name="Veneault-Fourrey C."/>
            <person name="LaButti K."/>
            <person name="Lindquist E.A."/>
            <person name="Lipzen A."/>
            <person name="Lundell T."/>
            <person name="Morin E."/>
            <person name="Murat C."/>
            <person name="Sun H."/>
            <person name="Tunlid A."/>
            <person name="Henrissat B."/>
            <person name="Grigoriev I.V."/>
            <person name="Hibbett D.S."/>
            <person name="Martin F."/>
            <person name="Nordberg H.P."/>
            <person name="Cantor M.N."/>
            <person name="Hua S.X."/>
        </authorList>
    </citation>
    <scope>NUCLEOTIDE SEQUENCE [LARGE SCALE GENOMIC DNA]</scope>
    <source>
        <strain evidence="3 4">MAFF 305830</strain>
    </source>
</reference>
<protein>
    <recommendedName>
        <fullName evidence="5">Calcipressin</fullName>
    </recommendedName>
</protein>